<protein>
    <submittedName>
        <fullName evidence="1">Uncharacterized protein</fullName>
    </submittedName>
</protein>
<gene>
    <name evidence="1" type="ORF">CP963_06935</name>
</gene>
<organism evidence="1 2">
    <name type="scientific">Arcobacter cloacae</name>
    <dbReference type="NCBI Taxonomy" id="1054034"/>
    <lineage>
        <taxon>Bacteria</taxon>
        <taxon>Pseudomonadati</taxon>
        <taxon>Campylobacterota</taxon>
        <taxon>Epsilonproteobacteria</taxon>
        <taxon>Campylobacterales</taxon>
        <taxon>Arcobacteraceae</taxon>
        <taxon>Arcobacter</taxon>
    </lineage>
</organism>
<accession>A0A6M8NQ98</accession>
<keyword evidence="2" id="KW-1185">Reference proteome</keyword>
<comment type="caution">
    <text evidence="1">The sequence shown here is derived from an EMBL/GenBank/DDBJ whole genome shotgun (WGS) entry which is preliminary data.</text>
</comment>
<evidence type="ECO:0000313" key="1">
    <source>
        <dbReference type="EMBL" id="RXI41498.1"/>
    </source>
</evidence>
<name>A0A6M8NQ98_9BACT</name>
<evidence type="ECO:0000313" key="2">
    <source>
        <dbReference type="Proteomes" id="UP000290378"/>
    </source>
</evidence>
<dbReference type="EMBL" id="NXII01000007">
    <property type="protein sequence ID" value="RXI41498.1"/>
    <property type="molecule type" value="Genomic_DNA"/>
</dbReference>
<proteinExistence type="predicted"/>
<dbReference type="AlphaFoldDB" id="A0A6M8NQ98"/>
<dbReference type="RefSeq" id="WP_129013472.1">
    <property type="nucleotide sequence ID" value="NZ_CBCSEI010000015.1"/>
</dbReference>
<reference evidence="1 2" key="1">
    <citation type="submission" date="2017-09" db="EMBL/GenBank/DDBJ databases">
        <title>Genomics of the genus Arcobacter.</title>
        <authorList>
            <person name="Perez-Cataluna A."/>
            <person name="Figueras M.J."/>
            <person name="Salas-Masso N."/>
        </authorList>
    </citation>
    <scope>NUCLEOTIDE SEQUENCE [LARGE SCALE GENOMIC DNA]</scope>
    <source>
        <strain evidence="1 2">CECT 7834</strain>
    </source>
</reference>
<dbReference type="Proteomes" id="UP000290378">
    <property type="component" value="Unassembled WGS sequence"/>
</dbReference>
<sequence length="141" mass="16894">MTKFIYRLDLTPEELKEFKDKLDVELLIKFKKIEISEKKIDSMKKASSVKIEATRRKFENSLLRLKEQKIEPTQYNLRKYANISYTTSKKYLELLKIAENNIKGISKNNHRVLDEKEIAELEINDKCIYELEKFLLEEMEN</sequence>